<proteinExistence type="predicted"/>
<name>A0A0B6Y517_9EUPU</name>
<dbReference type="EMBL" id="HACG01003740">
    <property type="protein sequence ID" value="CEK50605.1"/>
    <property type="molecule type" value="Transcribed_RNA"/>
</dbReference>
<gene>
    <name evidence="1" type="primary">ORF11222</name>
</gene>
<evidence type="ECO:0000313" key="1">
    <source>
        <dbReference type="EMBL" id="CEK50605.1"/>
    </source>
</evidence>
<accession>A0A0B6Y517</accession>
<feature type="non-terminal residue" evidence="1">
    <location>
        <position position="67"/>
    </location>
</feature>
<organism evidence="1">
    <name type="scientific">Arion vulgaris</name>
    <dbReference type="NCBI Taxonomy" id="1028688"/>
    <lineage>
        <taxon>Eukaryota</taxon>
        <taxon>Metazoa</taxon>
        <taxon>Spiralia</taxon>
        <taxon>Lophotrochozoa</taxon>
        <taxon>Mollusca</taxon>
        <taxon>Gastropoda</taxon>
        <taxon>Heterobranchia</taxon>
        <taxon>Euthyneura</taxon>
        <taxon>Panpulmonata</taxon>
        <taxon>Eupulmonata</taxon>
        <taxon>Stylommatophora</taxon>
        <taxon>Helicina</taxon>
        <taxon>Arionoidea</taxon>
        <taxon>Arionidae</taxon>
        <taxon>Arion</taxon>
    </lineage>
</organism>
<sequence length="67" mass="7258">HKPGCDISDEKKDISKNIKGNCNVSESLNACSMENNASCLDDSNTSTVTKENLSCQIYQEVSSVSSR</sequence>
<feature type="non-terminal residue" evidence="1">
    <location>
        <position position="1"/>
    </location>
</feature>
<protein>
    <submittedName>
        <fullName evidence="1">Uncharacterized protein</fullName>
    </submittedName>
</protein>
<dbReference type="AlphaFoldDB" id="A0A0B6Y517"/>
<reference evidence="1" key="1">
    <citation type="submission" date="2014-12" db="EMBL/GenBank/DDBJ databases">
        <title>Insight into the proteome of Arion vulgaris.</title>
        <authorList>
            <person name="Aradska J."/>
            <person name="Bulat T."/>
            <person name="Smidak R."/>
            <person name="Sarate P."/>
            <person name="Gangsoo J."/>
            <person name="Sialana F."/>
            <person name="Bilban M."/>
            <person name="Lubec G."/>
        </authorList>
    </citation>
    <scope>NUCLEOTIDE SEQUENCE</scope>
    <source>
        <tissue evidence="1">Skin</tissue>
    </source>
</reference>